<dbReference type="KEGG" id="mpro:BJP34_24175"/>
<dbReference type="PANTHER" id="PTHR37422">
    <property type="entry name" value="TEICHURONIC ACID BIOSYNTHESIS PROTEIN TUAE"/>
    <property type="match status" value="1"/>
</dbReference>
<evidence type="ECO:0000313" key="3">
    <source>
        <dbReference type="Proteomes" id="UP000177870"/>
    </source>
</evidence>
<feature type="transmembrane region" description="Helical" evidence="1">
    <location>
        <begin position="425"/>
        <end position="452"/>
    </location>
</feature>
<protein>
    <submittedName>
        <fullName evidence="2">Glucose-6-phosphate isomerase</fullName>
    </submittedName>
</protein>
<reference evidence="3" key="1">
    <citation type="submission" date="2016-10" db="EMBL/GenBank/DDBJ databases">
        <title>Comparative genomics uncovers the prolific and rare metabolic potential of the cyanobacterial genus Moorea.</title>
        <authorList>
            <person name="Leao T."/>
            <person name="Castelao G."/>
            <person name="Korobeynikov A."/>
            <person name="Monroe E.A."/>
            <person name="Podell S."/>
            <person name="Glukhov E."/>
            <person name="Allen E."/>
            <person name="Gerwick W.H."/>
            <person name="Gerwick L."/>
        </authorList>
    </citation>
    <scope>NUCLEOTIDE SEQUENCE [LARGE SCALE GENOMIC DNA]</scope>
    <source>
        <strain evidence="3">PAL-8-15-08-1</strain>
    </source>
</reference>
<dbReference type="InterPro" id="IPR051533">
    <property type="entry name" value="WaaL-like"/>
</dbReference>
<feature type="transmembrane region" description="Helical" evidence="1">
    <location>
        <begin position="174"/>
        <end position="195"/>
    </location>
</feature>
<evidence type="ECO:0000256" key="1">
    <source>
        <dbReference type="SAM" id="Phobius"/>
    </source>
</evidence>
<dbReference type="Proteomes" id="UP000177870">
    <property type="component" value="Chromosome"/>
</dbReference>
<feature type="transmembrane region" description="Helical" evidence="1">
    <location>
        <begin position="12"/>
        <end position="30"/>
    </location>
</feature>
<feature type="transmembrane region" description="Helical" evidence="1">
    <location>
        <begin position="383"/>
        <end position="405"/>
    </location>
</feature>
<proteinExistence type="predicted"/>
<feature type="transmembrane region" description="Helical" evidence="1">
    <location>
        <begin position="222"/>
        <end position="244"/>
    </location>
</feature>
<feature type="transmembrane region" description="Helical" evidence="1">
    <location>
        <begin position="116"/>
        <end position="136"/>
    </location>
</feature>
<dbReference type="RefSeq" id="WP_070394545.1">
    <property type="nucleotide sequence ID" value="NZ_CP017599.1"/>
</dbReference>
<dbReference type="GO" id="GO:0016853">
    <property type="term" value="F:isomerase activity"/>
    <property type="evidence" value="ECO:0007669"/>
    <property type="project" value="UniProtKB-KW"/>
</dbReference>
<name>A0A1D8TWT9_9CYAN</name>
<keyword evidence="2" id="KW-0413">Isomerase</keyword>
<dbReference type="EMBL" id="CP017599">
    <property type="protein sequence ID" value="AOX02121.1"/>
    <property type="molecule type" value="Genomic_DNA"/>
</dbReference>
<keyword evidence="1" id="KW-0812">Transmembrane</keyword>
<dbReference type="STRING" id="1458985.BJP34_24175"/>
<dbReference type="AlphaFoldDB" id="A0A1D8TWT9"/>
<evidence type="ECO:0000313" key="2">
    <source>
        <dbReference type="EMBL" id="AOX02121.1"/>
    </source>
</evidence>
<feature type="transmembrane region" description="Helical" evidence="1">
    <location>
        <begin position="256"/>
        <end position="277"/>
    </location>
</feature>
<accession>A0A1D8TWT9</accession>
<keyword evidence="1" id="KW-0472">Membrane</keyword>
<gene>
    <name evidence="2" type="ORF">BJP34_24175</name>
</gene>
<dbReference type="PANTHER" id="PTHR37422:SF13">
    <property type="entry name" value="LIPOPOLYSACCHARIDE BIOSYNTHESIS PROTEIN PA4999-RELATED"/>
    <property type="match status" value="1"/>
</dbReference>
<organism evidence="2 3">
    <name type="scientific">Moorena producens PAL-8-15-08-1</name>
    <dbReference type="NCBI Taxonomy" id="1458985"/>
    <lineage>
        <taxon>Bacteria</taxon>
        <taxon>Bacillati</taxon>
        <taxon>Cyanobacteriota</taxon>
        <taxon>Cyanophyceae</taxon>
        <taxon>Coleofasciculales</taxon>
        <taxon>Coleofasciculaceae</taxon>
        <taxon>Moorena</taxon>
    </lineage>
</organism>
<feature type="transmembrane region" description="Helical" evidence="1">
    <location>
        <begin position="142"/>
        <end position="162"/>
    </location>
</feature>
<feature type="transmembrane region" description="Helical" evidence="1">
    <location>
        <begin position="90"/>
        <end position="109"/>
    </location>
</feature>
<dbReference type="OrthoDB" id="7295126at2"/>
<feature type="transmembrane region" description="Helical" evidence="1">
    <location>
        <begin position="289"/>
        <end position="310"/>
    </location>
</feature>
<sequence>MTKGIPLKLEPAPAWTAILLFVVITILGIIAGAGSILRILLPVVGFAVGLFLYRRYPVLYLGFMWWLWFLMPLVRRLIDYRSNWVNPSPVLLVAPIVTWITVDTFLKYLPRAYKQGGLPFILGFTSILYGFIIGLIKSTPIFAIRGLIDWFTPILLGFYLFINWRDYPRYRDNIQRTFLWGVLVMGVYGIVQYVIAPEWDRFWLINARMFSMGNPEPFGIRLWSTMNSTGPFAATMMVGLLLLFNNNSPLRIPASIAGYLSFLLTLSRTMWASWFFGLASLTSSLKPKIQMRIIISILVMAMCIVPLTTIEPFSEVIGSRLATFSDLGNDHSAEVRQQIYEESLGKALSMVLGNGIGNTFTIEQGEIRSVVIDSGILDMFFTLGWFGTLPYMSGLLLLVYSVFQYPEIRRDSFMSTARAIGLSNLIGLPIGSAMLGVGGCYIWGFLGLTMAAHKYHQHQNKLSSEMESIAEVNTAKDKNYENFLINGID</sequence>
<feature type="transmembrane region" description="Helical" evidence="1">
    <location>
        <begin position="58"/>
        <end position="78"/>
    </location>
</feature>
<keyword evidence="1" id="KW-1133">Transmembrane helix</keyword>